<dbReference type="InterPro" id="IPR000587">
    <property type="entry name" value="Creatinase_N"/>
</dbReference>
<proteinExistence type="predicted"/>
<organism evidence="3 4">
    <name type="scientific">Candidatus Doudnabacteria bacterium RIFCSPHIGHO2_01_FULL_43_23</name>
    <dbReference type="NCBI Taxonomy" id="1817822"/>
    <lineage>
        <taxon>Bacteria</taxon>
        <taxon>Candidatus Doudnaibacteriota</taxon>
    </lineage>
</organism>
<dbReference type="Pfam" id="PF00557">
    <property type="entry name" value="Peptidase_M24"/>
    <property type="match status" value="1"/>
</dbReference>
<dbReference type="AlphaFoldDB" id="A0A1F5NTG3"/>
<dbReference type="PANTHER" id="PTHR46112:SF3">
    <property type="entry name" value="AMINOPEPTIDASE YPDF"/>
    <property type="match status" value="1"/>
</dbReference>
<evidence type="ECO:0000313" key="3">
    <source>
        <dbReference type="EMBL" id="OGE80947.1"/>
    </source>
</evidence>
<dbReference type="InterPro" id="IPR050659">
    <property type="entry name" value="Peptidase_M24B"/>
</dbReference>
<name>A0A1F5NTG3_9BACT</name>
<sequence length="342" mass="38651">MNLKRIKKLKNSIATPLLVKKKENLLYLTGRSFLNGYLLVKKDKAIFLGDGLEKAEGVRYVDRLKNIGKYLGSEKKIVLENVITYAEVEYLKAKVPGLQYKVVTSPVDKTRSVKTPAEIRDIGRSMKIVEKVFRQVKSTLRKKSWTEKALADFIKNTGMKLGAEDVSFDPIVATGRNAAVPHHVPSDKKLKPGESIILDMGFKHNNYCSDFTRTVFLKKVPRRLEIAYRQTELAYSRSLSAVAPGIKTSELYNIATRTLAEKNLDKYFVHNLGHGTGLEIHELPNLSPQSREKLEAGNVFSIEPGVYLPRTGGIRIEDLVYLRGKQVRKFIFVSTKLEDNIL</sequence>
<dbReference type="InterPro" id="IPR029149">
    <property type="entry name" value="Creatin/AminoP/Spt16_N"/>
</dbReference>
<accession>A0A1F5NTG3</accession>
<dbReference type="InterPro" id="IPR036005">
    <property type="entry name" value="Creatinase/aminopeptidase-like"/>
</dbReference>
<evidence type="ECO:0008006" key="5">
    <source>
        <dbReference type="Google" id="ProtNLM"/>
    </source>
</evidence>
<protein>
    <recommendedName>
        <fullName evidence="5">Peptidase M24 domain-containing protein</fullName>
    </recommendedName>
</protein>
<dbReference type="Proteomes" id="UP000177912">
    <property type="component" value="Unassembled WGS sequence"/>
</dbReference>
<feature type="domain" description="Creatinase N-terminal" evidence="2">
    <location>
        <begin position="16"/>
        <end position="113"/>
    </location>
</feature>
<evidence type="ECO:0000313" key="4">
    <source>
        <dbReference type="Proteomes" id="UP000177912"/>
    </source>
</evidence>
<gene>
    <name evidence="3" type="ORF">A2826_00270</name>
</gene>
<dbReference type="Pfam" id="PF01321">
    <property type="entry name" value="Creatinase_N"/>
    <property type="match status" value="1"/>
</dbReference>
<feature type="domain" description="Peptidase M24" evidence="1">
    <location>
        <begin position="123"/>
        <end position="322"/>
    </location>
</feature>
<dbReference type="Gene3D" id="3.90.230.10">
    <property type="entry name" value="Creatinase/methionine aminopeptidase superfamily"/>
    <property type="match status" value="1"/>
</dbReference>
<comment type="caution">
    <text evidence="3">The sequence shown here is derived from an EMBL/GenBank/DDBJ whole genome shotgun (WGS) entry which is preliminary data.</text>
</comment>
<dbReference type="InterPro" id="IPR000994">
    <property type="entry name" value="Pept_M24"/>
</dbReference>
<evidence type="ECO:0000259" key="2">
    <source>
        <dbReference type="Pfam" id="PF01321"/>
    </source>
</evidence>
<evidence type="ECO:0000259" key="1">
    <source>
        <dbReference type="Pfam" id="PF00557"/>
    </source>
</evidence>
<dbReference type="PANTHER" id="PTHR46112">
    <property type="entry name" value="AMINOPEPTIDASE"/>
    <property type="match status" value="1"/>
</dbReference>
<dbReference type="EMBL" id="MFEI01000015">
    <property type="protein sequence ID" value="OGE80947.1"/>
    <property type="molecule type" value="Genomic_DNA"/>
</dbReference>
<dbReference type="Gene3D" id="3.40.350.10">
    <property type="entry name" value="Creatinase/prolidase N-terminal domain"/>
    <property type="match status" value="1"/>
</dbReference>
<reference evidence="3 4" key="1">
    <citation type="journal article" date="2016" name="Nat. Commun.">
        <title>Thousands of microbial genomes shed light on interconnected biogeochemical processes in an aquifer system.</title>
        <authorList>
            <person name="Anantharaman K."/>
            <person name="Brown C.T."/>
            <person name="Hug L.A."/>
            <person name="Sharon I."/>
            <person name="Castelle C.J."/>
            <person name="Probst A.J."/>
            <person name="Thomas B.C."/>
            <person name="Singh A."/>
            <person name="Wilkins M.J."/>
            <person name="Karaoz U."/>
            <person name="Brodie E.L."/>
            <person name="Williams K.H."/>
            <person name="Hubbard S.S."/>
            <person name="Banfield J.F."/>
        </authorList>
    </citation>
    <scope>NUCLEOTIDE SEQUENCE [LARGE SCALE GENOMIC DNA]</scope>
</reference>
<dbReference type="SUPFAM" id="SSF55920">
    <property type="entry name" value="Creatinase/aminopeptidase"/>
    <property type="match status" value="1"/>
</dbReference>
<dbReference type="SUPFAM" id="SSF53092">
    <property type="entry name" value="Creatinase/prolidase N-terminal domain"/>
    <property type="match status" value="1"/>
</dbReference>
<dbReference type="STRING" id="1817822.A2826_00270"/>